<protein>
    <submittedName>
        <fullName evidence="1">Uncharacterized protein</fullName>
    </submittedName>
</protein>
<comment type="caution">
    <text evidence="1">The sequence shown here is derived from an EMBL/GenBank/DDBJ whole genome shotgun (WGS) entry which is preliminary data.</text>
</comment>
<evidence type="ECO:0000313" key="1">
    <source>
        <dbReference type="EMBL" id="TBL69409.1"/>
    </source>
</evidence>
<name>A0A4Q9DG64_9BACL</name>
<reference evidence="1 2" key="1">
    <citation type="submission" date="2019-02" db="EMBL/GenBank/DDBJ databases">
        <title>Paenibacillus sp. nov., isolated from surface-sterilized tissue of Thalictrum simplex L.</title>
        <authorList>
            <person name="Tuo L."/>
        </authorList>
    </citation>
    <scope>NUCLEOTIDE SEQUENCE [LARGE SCALE GENOMIC DNA]</scope>
    <source>
        <strain evidence="1 2">N2SHLJ1</strain>
    </source>
</reference>
<gene>
    <name evidence="1" type="ORF">EYB31_36080</name>
</gene>
<dbReference type="RefSeq" id="WP_131018428.1">
    <property type="nucleotide sequence ID" value="NZ_SIRE01000038.1"/>
</dbReference>
<dbReference type="Proteomes" id="UP000293142">
    <property type="component" value="Unassembled WGS sequence"/>
</dbReference>
<dbReference type="EMBL" id="SIRE01000038">
    <property type="protein sequence ID" value="TBL69409.1"/>
    <property type="molecule type" value="Genomic_DNA"/>
</dbReference>
<dbReference type="PROSITE" id="PS51257">
    <property type="entry name" value="PROKAR_LIPOPROTEIN"/>
    <property type="match status" value="1"/>
</dbReference>
<proteinExistence type="predicted"/>
<organism evidence="1 2">
    <name type="scientific">Paenibacillus thalictri</name>
    <dbReference type="NCBI Taxonomy" id="2527873"/>
    <lineage>
        <taxon>Bacteria</taxon>
        <taxon>Bacillati</taxon>
        <taxon>Bacillota</taxon>
        <taxon>Bacilli</taxon>
        <taxon>Bacillales</taxon>
        <taxon>Paenibacillaceae</taxon>
        <taxon>Paenibacillus</taxon>
    </lineage>
</organism>
<evidence type="ECO:0000313" key="2">
    <source>
        <dbReference type="Proteomes" id="UP000293142"/>
    </source>
</evidence>
<dbReference type="AlphaFoldDB" id="A0A4Q9DG64"/>
<dbReference type="OrthoDB" id="3235126at2"/>
<keyword evidence="2" id="KW-1185">Reference proteome</keyword>
<accession>A0A4Q9DG64</accession>
<sequence>MKHKLAAILLCLCLLLGATGCMLMNMNLSDGLTTGALISSTASKAQSENEKNINTAVFPKTASVDYNGKHFNNVAVRTKGNLSLRSKSASRIWNATLTMPTALCKKQTAAQAAS</sequence>